<gene>
    <name evidence="2" type="ORF">MCBB_1223</name>
</gene>
<dbReference type="GeneID" id="30412067"/>
<organism evidence="2 3">
    <name type="scientific">Methanobacterium congolense</name>
    <dbReference type="NCBI Taxonomy" id="118062"/>
    <lineage>
        <taxon>Archaea</taxon>
        <taxon>Methanobacteriati</taxon>
        <taxon>Methanobacteriota</taxon>
        <taxon>Methanomada group</taxon>
        <taxon>Methanobacteria</taxon>
        <taxon>Methanobacteriales</taxon>
        <taxon>Methanobacteriaceae</taxon>
        <taxon>Methanobacterium</taxon>
    </lineage>
</organism>
<dbReference type="KEGG" id="mcub:MCBB_1223"/>
<evidence type="ECO:0000256" key="1">
    <source>
        <dbReference type="SAM" id="Phobius"/>
    </source>
</evidence>
<name>A0A1D3L2D8_9EURY</name>
<dbReference type="InterPro" id="IPR019277">
    <property type="entry name" value="DUF2304"/>
</dbReference>
<keyword evidence="1" id="KW-1133">Transmembrane helix</keyword>
<keyword evidence="3" id="KW-1185">Reference proteome</keyword>
<dbReference type="RefSeq" id="WP_071906907.1">
    <property type="nucleotide sequence ID" value="NZ_LT607756.1"/>
</dbReference>
<protein>
    <recommendedName>
        <fullName evidence="4">DUF2304 domain-containing protein</fullName>
    </recommendedName>
</protein>
<dbReference type="EMBL" id="LT607756">
    <property type="protein sequence ID" value="SCG85781.1"/>
    <property type="molecule type" value="Genomic_DNA"/>
</dbReference>
<dbReference type="Proteomes" id="UP000094707">
    <property type="component" value="Chromosome I"/>
</dbReference>
<dbReference type="STRING" id="118062.MCBB_1223"/>
<proteinExistence type="predicted"/>
<evidence type="ECO:0000313" key="2">
    <source>
        <dbReference type="EMBL" id="SCG85781.1"/>
    </source>
</evidence>
<feature type="transmembrane region" description="Helical" evidence="1">
    <location>
        <begin position="6"/>
        <end position="23"/>
    </location>
</feature>
<accession>A0A1D3L2D8</accession>
<feature type="transmembrane region" description="Helical" evidence="1">
    <location>
        <begin position="55"/>
        <end position="80"/>
    </location>
</feature>
<feature type="transmembrane region" description="Helical" evidence="1">
    <location>
        <begin position="30"/>
        <end position="49"/>
    </location>
</feature>
<evidence type="ECO:0008006" key="4">
    <source>
        <dbReference type="Google" id="ProtNLM"/>
    </source>
</evidence>
<dbReference type="OrthoDB" id="78194at2157"/>
<reference evidence="2 3" key="1">
    <citation type="submission" date="2016-08" db="EMBL/GenBank/DDBJ databases">
        <authorList>
            <person name="Seilhamer J.J."/>
        </authorList>
    </citation>
    <scope>NUCLEOTIDE SEQUENCE [LARGE SCALE GENOMIC DNA]</scope>
    <source>
        <strain evidence="2">Buetzberg</strain>
    </source>
</reference>
<dbReference type="AlphaFoldDB" id="A0A1D3L2D8"/>
<sequence length="131" mass="14962">MMIYQILGILIGFCAIIITVLRFRDGKMSIGMLVLWNLIWLLLILISIYPTSTSIFATITGIGRGLDVILILGLITSFYLNFKLYNRIETVEEEITDLVREIAIQNEDSNLKNSNIDSEESLKTHTHKKKE</sequence>
<keyword evidence="1" id="KW-0812">Transmembrane</keyword>
<dbReference type="Pfam" id="PF10066">
    <property type="entry name" value="DUF2304"/>
    <property type="match status" value="1"/>
</dbReference>
<keyword evidence="1" id="KW-0472">Membrane</keyword>
<evidence type="ECO:0000313" key="3">
    <source>
        <dbReference type="Proteomes" id="UP000094707"/>
    </source>
</evidence>